<dbReference type="InterPro" id="IPR001678">
    <property type="entry name" value="MeTrfase_RsmB-F_NOP2_dom"/>
</dbReference>
<feature type="compositionally biased region" description="Basic and acidic residues" evidence="6">
    <location>
        <begin position="752"/>
        <end position="767"/>
    </location>
</feature>
<keyword evidence="2 5" id="KW-0808">Transferase</keyword>
<evidence type="ECO:0000256" key="1">
    <source>
        <dbReference type="ARBA" id="ARBA00022603"/>
    </source>
</evidence>
<keyword evidence="1 5" id="KW-0489">Methyltransferase</keyword>
<gene>
    <name evidence="8" type="ORF">PPYR_12195</name>
</gene>
<dbReference type="Gene3D" id="3.30.70.1170">
    <property type="entry name" value="Sun protein, domain 3"/>
    <property type="match status" value="1"/>
</dbReference>
<evidence type="ECO:0000256" key="3">
    <source>
        <dbReference type="ARBA" id="ARBA00022691"/>
    </source>
</evidence>
<feature type="compositionally biased region" description="Basic and acidic residues" evidence="6">
    <location>
        <begin position="473"/>
        <end position="487"/>
    </location>
</feature>
<evidence type="ECO:0000256" key="2">
    <source>
        <dbReference type="ARBA" id="ARBA00022679"/>
    </source>
</evidence>
<evidence type="ECO:0000256" key="5">
    <source>
        <dbReference type="PROSITE-ProRule" id="PRU01023"/>
    </source>
</evidence>
<sequence>MSQFNHSEKVPQIYKLAAKCLQQFKEKGGSLKELVFNQRSFNNIKGIYALVTKTVQNYSQINDMFDKVGLLTKETRFNPWLARILATQLLWSDNGLCGNCTPIKIILSYRSELEKYANSNLKGSSRVMKPRYVRVNTFALTVDEAINGFINEGWEFVEHCGDDYNSFIKRISSLQNGQFMLDLHIKELLVFSHKTELYNHETYKSKSIFLQDKASCIPVHLLNPTPGSVVLDMCAAPGLKTIFLAERLQNKGTVYAVERDQNRYNTLTSMINESGATCIKTIHKDVLEVSAEECPNVEYILVDPSCSGSGIVDRVNIDEVTTIDEARISKLANFQILLLKHALTKFPKAKRVVYSTCSIYSKENDYVVSEVLKNRINFKLISTDGLLKHTFLNTFKDNPDNDLKAIRSKCVYTIPERDLTNGFFVAVFERTKEWVERGHNENNREEFKNNEVNEEAMVGLEESSNKKKKKRDHATEESLDGKRHESSTSENIDSFQEETEEIPKKTKKNHPPESCEVVETSANLEENSTKKKKKKKIIDEEPTFVISSTNDDDSHVSKKKKGELEQSIQSDQDFEKKKKKSKMSISESITINCGAATVAQSEEISRKTKKAKRSGELHEVVNCEEKGKEKSTLVGLDGVANENDEGVQESRKKKKRKRATSEDTEGDAAVKELRPQTADETQETLKRKKRKEKESILEDYHLPEANKDLNSNSDEKSHKKKKKRKHVTDEIPLAIPSEEDSLIFSKKKKKTKGDPSTDDIHITHSIEEISDQNLQQAHKKKKKTEEINSVRQEKEELEKSNPMLKFDGAHEEVTKNRKKKKDITEEPGEQTDKHKKKKKAKDGSENYADVNDKSMEEEFASNVEHTKKSKKKNKH</sequence>
<comment type="similarity">
    <text evidence="5">Belongs to the class I-like SAM-binding methyltransferase superfamily. RsmB/NOP family.</text>
</comment>
<feature type="binding site" evidence="5">
    <location>
        <position position="285"/>
    </location>
    <ligand>
        <name>S-adenosyl-L-methionine</name>
        <dbReference type="ChEBI" id="CHEBI:59789"/>
    </ligand>
</feature>
<organism evidence="8 9">
    <name type="scientific">Photinus pyralis</name>
    <name type="common">Common eastern firefly</name>
    <name type="synonym">Lampyris pyralis</name>
    <dbReference type="NCBI Taxonomy" id="7054"/>
    <lineage>
        <taxon>Eukaryota</taxon>
        <taxon>Metazoa</taxon>
        <taxon>Ecdysozoa</taxon>
        <taxon>Arthropoda</taxon>
        <taxon>Hexapoda</taxon>
        <taxon>Insecta</taxon>
        <taxon>Pterygota</taxon>
        <taxon>Neoptera</taxon>
        <taxon>Endopterygota</taxon>
        <taxon>Coleoptera</taxon>
        <taxon>Polyphaga</taxon>
        <taxon>Elateriformia</taxon>
        <taxon>Elateroidea</taxon>
        <taxon>Lampyridae</taxon>
        <taxon>Lampyrinae</taxon>
        <taxon>Photinus</taxon>
    </lineage>
</organism>
<dbReference type="Pfam" id="PF21153">
    <property type="entry name" value="NSUN5_N"/>
    <property type="match status" value="1"/>
</dbReference>
<dbReference type="InterPro" id="IPR048889">
    <property type="entry name" value="NSUN5_RCM1_N"/>
</dbReference>
<dbReference type="PROSITE" id="PS51686">
    <property type="entry name" value="SAM_MT_RSMB_NOP"/>
    <property type="match status" value="1"/>
</dbReference>
<keyword evidence="4 5" id="KW-0694">RNA-binding</keyword>
<evidence type="ECO:0000256" key="6">
    <source>
        <dbReference type="SAM" id="MobiDB-lite"/>
    </source>
</evidence>
<dbReference type="GO" id="GO:0005730">
    <property type="term" value="C:nucleolus"/>
    <property type="evidence" value="ECO:0007669"/>
    <property type="project" value="TreeGrafter"/>
</dbReference>
<dbReference type="Proteomes" id="UP000327044">
    <property type="component" value="Unassembled WGS sequence"/>
</dbReference>
<name>A0A5N4ADF9_PHOPY</name>
<dbReference type="InterPro" id="IPR049560">
    <property type="entry name" value="MeTrfase_RsmB-F_NOP2_cat"/>
</dbReference>
<dbReference type="EMBL" id="VVIM01000008">
    <property type="protein sequence ID" value="KAB0795356.1"/>
    <property type="molecule type" value="Genomic_DNA"/>
</dbReference>
<feature type="domain" description="SAM-dependent MTase RsmB/NOP-type" evidence="7">
    <location>
        <begin position="121"/>
        <end position="431"/>
    </location>
</feature>
<evidence type="ECO:0000259" key="7">
    <source>
        <dbReference type="PROSITE" id="PS51686"/>
    </source>
</evidence>
<dbReference type="InterPro" id="IPR029063">
    <property type="entry name" value="SAM-dependent_MTases_sf"/>
</dbReference>
<dbReference type="CDD" id="cd02440">
    <property type="entry name" value="AdoMet_MTases"/>
    <property type="match status" value="1"/>
</dbReference>
<feature type="compositionally biased region" description="Basic and acidic residues" evidence="6">
    <location>
        <begin position="692"/>
        <end position="717"/>
    </location>
</feature>
<comment type="caution">
    <text evidence="5">Lacks conserved residue(s) required for the propagation of feature annotation.</text>
</comment>
<proteinExistence type="inferred from homology"/>
<dbReference type="GO" id="GO:0070475">
    <property type="term" value="P:rRNA base methylation"/>
    <property type="evidence" value="ECO:0007669"/>
    <property type="project" value="TreeGrafter"/>
</dbReference>
<dbReference type="PRINTS" id="PR02008">
    <property type="entry name" value="RCMTFAMILY"/>
</dbReference>
<dbReference type="SUPFAM" id="SSF53335">
    <property type="entry name" value="S-adenosyl-L-methionine-dependent methyltransferases"/>
    <property type="match status" value="1"/>
</dbReference>
<feature type="compositionally biased region" description="Basic and acidic residues" evidence="6">
    <location>
        <begin position="613"/>
        <end position="631"/>
    </location>
</feature>
<protein>
    <recommendedName>
        <fullName evidence="7">SAM-dependent MTase RsmB/NOP-type domain-containing protein</fullName>
    </recommendedName>
</protein>
<evidence type="ECO:0000313" key="9">
    <source>
        <dbReference type="Proteomes" id="UP000327044"/>
    </source>
</evidence>
<feature type="compositionally biased region" description="Basic and acidic residues" evidence="6">
    <location>
        <begin position="783"/>
        <end position="799"/>
    </location>
</feature>
<dbReference type="Pfam" id="PF21148">
    <property type="entry name" value="NSUN5_fdxn-like"/>
    <property type="match status" value="1"/>
</dbReference>
<evidence type="ECO:0000256" key="4">
    <source>
        <dbReference type="ARBA" id="ARBA00022884"/>
    </source>
</evidence>
<dbReference type="PANTHER" id="PTHR22807:SF4">
    <property type="entry name" value="28S RRNA (CYTOSINE-C(5))-METHYLTRANSFERASE"/>
    <property type="match status" value="1"/>
</dbReference>
<comment type="caution">
    <text evidence="8">The sequence shown here is derived from an EMBL/GenBank/DDBJ whole genome shotgun (WGS) entry which is preliminary data.</text>
</comment>
<dbReference type="InParanoid" id="A0A5N4ADF9"/>
<dbReference type="InterPro" id="IPR049561">
    <property type="entry name" value="NSUN5_7_fdxn-like"/>
</dbReference>
<dbReference type="Gene3D" id="3.40.50.150">
    <property type="entry name" value="Vaccinia Virus protein VP39"/>
    <property type="match status" value="1"/>
</dbReference>
<dbReference type="AlphaFoldDB" id="A0A5N4ADF9"/>
<dbReference type="InterPro" id="IPR023267">
    <property type="entry name" value="RCMT"/>
</dbReference>
<dbReference type="PANTHER" id="PTHR22807">
    <property type="entry name" value="NOP2 YEAST -RELATED NOL1/NOP2/FMU SUN DOMAIN-CONTAINING"/>
    <property type="match status" value="1"/>
</dbReference>
<evidence type="ECO:0000313" key="8">
    <source>
        <dbReference type="EMBL" id="KAB0795356.1"/>
    </source>
</evidence>
<feature type="binding site" evidence="5">
    <location>
        <position position="303"/>
    </location>
    <ligand>
        <name>S-adenosyl-L-methionine</name>
        <dbReference type="ChEBI" id="CHEBI:59789"/>
    </ligand>
</feature>
<reference evidence="8 9" key="1">
    <citation type="journal article" date="2018" name="Elife">
        <title>Firefly genomes illuminate parallel origins of bioluminescence in beetles.</title>
        <authorList>
            <person name="Fallon T.R."/>
            <person name="Lower S.E."/>
            <person name="Chang C.H."/>
            <person name="Bessho-Uehara M."/>
            <person name="Martin G.J."/>
            <person name="Bewick A.J."/>
            <person name="Behringer M."/>
            <person name="Debat H.J."/>
            <person name="Wong I."/>
            <person name="Day J.C."/>
            <person name="Suvorov A."/>
            <person name="Silva C.J."/>
            <person name="Stanger-Hall K.F."/>
            <person name="Hall D.W."/>
            <person name="Schmitz R.J."/>
            <person name="Nelson D.R."/>
            <person name="Lewis S.M."/>
            <person name="Shigenobu S."/>
            <person name="Bybee S.M."/>
            <person name="Larracuente A.M."/>
            <person name="Oba Y."/>
            <person name="Weng J.K."/>
        </authorList>
    </citation>
    <scope>NUCLEOTIDE SEQUENCE [LARGE SCALE GENOMIC DNA]</scope>
    <source>
        <strain evidence="8">1611_PpyrPB1</strain>
        <tissue evidence="8">Whole body</tissue>
    </source>
</reference>
<keyword evidence="9" id="KW-1185">Reference proteome</keyword>
<dbReference type="GO" id="GO:0008173">
    <property type="term" value="F:RNA methyltransferase activity"/>
    <property type="evidence" value="ECO:0007669"/>
    <property type="project" value="InterPro"/>
</dbReference>
<keyword evidence="3 5" id="KW-0949">S-adenosyl-L-methionine</keyword>
<feature type="region of interest" description="Disordered" evidence="6">
    <location>
        <begin position="445"/>
        <end position="875"/>
    </location>
</feature>
<feature type="active site" description="Nucleophile" evidence="5">
    <location>
        <position position="357"/>
    </location>
</feature>
<dbReference type="Pfam" id="PF01189">
    <property type="entry name" value="Methyltr_RsmB-F"/>
    <property type="match status" value="1"/>
</dbReference>
<dbReference type="GO" id="GO:0003723">
    <property type="term" value="F:RNA binding"/>
    <property type="evidence" value="ECO:0007669"/>
    <property type="project" value="UniProtKB-UniRule"/>
</dbReference>
<feature type="binding site" evidence="5">
    <location>
        <position position="258"/>
    </location>
    <ligand>
        <name>S-adenosyl-L-methionine</name>
        <dbReference type="ChEBI" id="CHEBI:59789"/>
    </ligand>
</feature>
<accession>A0A5N4ADF9</accession>